<dbReference type="AlphaFoldDB" id="A0A2D0NBF8"/>
<evidence type="ECO:0000313" key="3">
    <source>
        <dbReference type="Proteomes" id="UP000223913"/>
    </source>
</evidence>
<accession>A0A2D0NBF8</accession>
<comment type="caution">
    <text evidence="2">The sequence shown here is derived from an EMBL/GenBank/DDBJ whole genome shotgun (WGS) entry which is preliminary data.</text>
</comment>
<feature type="signal peptide" evidence="1">
    <location>
        <begin position="1"/>
        <end position="20"/>
    </location>
</feature>
<evidence type="ECO:0000313" key="2">
    <source>
        <dbReference type="EMBL" id="PHN05726.1"/>
    </source>
</evidence>
<protein>
    <submittedName>
        <fullName evidence="2">Uncharacterized protein</fullName>
    </submittedName>
</protein>
<gene>
    <name evidence="2" type="ORF">CRP01_14715</name>
</gene>
<dbReference type="OrthoDB" id="9807946at2"/>
<organism evidence="2 3">
    <name type="scientific">Flavilitoribacter nigricans (strain ATCC 23147 / DSM 23189 / NBRC 102662 / NCIMB 1420 / SS-2)</name>
    <name type="common">Lewinella nigricans</name>
    <dbReference type="NCBI Taxonomy" id="1122177"/>
    <lineage>
        <taxon>Bacteria</taxon>
        <taxon>Pseudomonadati</taxon>
        <taxon>Bacteroidota</taxon>
        <taxon>Saprospiria</taxon>
        <taxon>Saprospirales</taxon>
        <taxon>Lewinellaceae</taxon>
        <taxon>Flavilitoribacter</taxon>
    </lineage>
</organism>
<dbReference type="Proteomes" id="UP000223913">
    <property type="component" value="Unassembled WGS sequence"/>
</dbReference>
<feature type="chain" id="PRO_5012745320" evidence="1">
    <location>
        <begin position="21"/>
        <end position="153"/>
    </location>
</feature>
<keyword evidence="1" id="KW-0732">Signal</keyword>
<dbReference type="EMBL" id="PDUD01000020">
    <property type="protein sequence ID" value="PHN05726.1"/>
    <property type="molecule type" value="Genomic_DNA"/>
</dbReference>
<dbReference type="RefSeq" id="WP_099150817.1">
    <property type="nucleotide sequence ID" value="NZ_PDUD01000020.1"/>
</dbReference>
<proteinExistence type="predicted"/>
<reference evidence="2 3" key="1">
    <citation type="submission" date="2017-10" db="EMBL/GenBank/DDBJ databases">
        <title>The draft genome sequence of Lewinella nigricans NBRC 102662.</title>
        <authorList>
            <person name="Wang K."/>
        </authorList>
    </citation>
    <scope>NUCLEOTIDE SEQUENCE [LARGE SCALE GENOMIC DNA]</scope>
    <source>
        <strain evidence="2 3">NBRC 102662</strain>
    </source>
</reference>
<keyword evidence="3" id="KW-1185">Reference proteome</keyword>
<evidence type="ECO:0000256" key="1">
    <source>
        <dbReference type="SAM" id="SignalP"/>
    </source>
</evidence>
<name>A0A2D0NBF8_FLAN2</name>
<sequence length="153" mass="17831">MKKYLMLFAAFACSITILSAQSSWTHNDHYEGSYTIPVTAEWVAEVVWSQVVNHVHQVNREGQMVTKYTIHYRDKWNYTNLVTGETATSPGVQNVTGDFITWPDGFSNDRRFIEHFVKDPIYGSAHLVFRLIWEENPETGFIEIVEIQNEWQK</sequence>